<gene>
    <name evidence="1" type="ORF">LEA_05555</name>
</gene>
<comment type="caution">
    <text evidence="1">The sequence shown here is derived from an EMBL/GenBank/DDBJ whole genome shotgun (WGS) entry which is preliminary data.</text>
</comment>
<dbReference type="AlphaFoldDB" id="K1U4C7"/>
<sequence>SYDEYISKLSTGRVLGMIDQWWDFAYTAGDAIKQAGLDAQGCDYIPLPITIDESVKNQWHNAGGAFNSGSGLAITVSCKDVPGALKLINDLLDQDIHNLRFWGVEGVDYEVDENGEFYRTPEQRTQASDTEYKASHMCSYSYFPQYNGTSDDGINANKPDGQAREFFDGLNDDVKEAFQAYGAETYVEMLGTNEAPGEWYPMWSFSNNFNTSTPGGMAWTKIGEVKHEYLPQVVMAADFDKAWADYMDAYNACKPEDFISELQAELDSRMELAAKFK</sequence>
<evidence type="ECO:0000313" key="1">
    <source>
        <dbReference type="EMBL" id="EKC74814.1"/>
    </source>
</evidence>
<feature type="non-terminal residue" evidence="1">
    <location>
        <position position="1"/>
    </location>
</feature>
<accession>K1U4C7</accession>
<protein>
    <submittedName>
        <fullName evidence="1">Extracellular solute-binding protein family 1</fullName>
    </submittedName>
</protein>
<reference evidence="1" key="1">
    <citation type="journal article" date="2013" name="Environ. Microbiol.">
        <title>Microbiota from the distal guts of lean and obese adolescents exhibit partial functional redundancy besides clear differences in community structure.</title>
        <authorList>
            <person name="Ferrer M."/>
            <person name="Ruiz A."/>
            <person name="Lanza F."/>
            <person name="Haange S.B."/>
            <person name="Oberbach A."/>
            <person name="Till H."/>
            <person name="Bargiela R."/>
            <person name="Campoy C."/>
            <person name="Segura M.T."/>
            <person name="Richter M."/>
            <person name="von Bergen M."/>
            <person name="Seifert J."/>
            <person name="Suarez A."/>
        </authorList>
    </citation>
    <scope>NUCLEOTIDE SEQUENCE</scope>
</reference>
<dbReference type="Gene3D" id="3.40.190.10">
    <property type="entry name" value="Periplasmic binding protein-like II"/>
    <property type="match status" value="2"/>
</dbReference>
<proteinExistence type="predicted"/>
<dbReference type="SUPFAM" id="SSF53850">
    <property type="entry name" value="Periplasmic binding protein-like II"/>
    <property type="match status" value="1"/>
</dbReference>
<organism evidence="1">
    <name type="scientific">human gut metagenome</name>
    <dbReference type="NCBI Taxonomy" id="408170"/>
    <lineage>
        <taxon>unclassified sequences</taxon>
        <taxon>metagenomes</taxon>
        <taxon>organismal metagenomes</taxon>
    </lineage>
</organism>
<dbReference type="EMBL" id="AJWY01003620">
    <property type="protein sequence ID" value="EKC74814.1"/>
    <property type="molecule type" value="Genomic_DNA"/>
</dbReference>
<name>K1U4C7_9ZZZZ</name>